<evidence type="ECO:0000313" key="3">
    <source>
        <dbReference type="Proteomes" id="UP000095727"/>
    </source>
</evidence>
<sequence>MDRNNRNRYFIAAYAGMPFGVVGMCTGMILAWLFNKFVVG</sequence>
<dbReference type="AlphaFoldDB" id="A0A173SVS6"/>
<evidence type="ECO:0000256" key="1">
    <source>
        <dbReference type="SAM" id="Phobius"/>
    </source>
</evidence>
<organism evidence="2 3">
    <name type="scientific">Coprococcus comes</name>
    <dbReference type="NCBI Taxonomy" id="410072"/>
    <lineage>
        <taxon>Bacteria</taxon>
        <taxon>Bacillati</taxon>
        <taxon>Bacillota</taxon>
        <taxon>Clostridia</taxon>
        <taxon>Lachnospirales</taxon>
        <taxon>Lachnospiraceae</taxon>
        <taxon>Coprococcus</taxon>
    </lineage>
</organism>
<gene>
    <name evidence="2" type="ORF">ERS852574_01696</name>
</gene>
<reference evidence="2 3" key="1">
    <citation type="submission" date="2015-09" db="EMBL/GenBank/DDBJ databases">
        <authorList>
            <consortium name="Pathogen Informatics"/>
        </authorList>
    </citation>
    <scope>NUCLEOTIDE SEQUENCE [LARGE SCALE GENOMIC DNA]</scope>
    <source>
        <strain evidence="2 3">2789STDY5834962</strain>
    </source>
</reference>
<feature type="transmembrane region" description="Helical" evidence="1">
    <location>
        <begin position="12"/>
        <end position="34"/>
    </location>
</feature>
<protein>
    <submittedName>
        <fullName evidence="2">Uncharacterized protein</fullName>
    </submittedName>
</protein>
<dbReference type="EMBL" id="CYXR01000010">
    <property type="protein sequence ID" value="CUM93849.1"/>
    <property type="molecule type" value="Genomic_DNA"/>
</dbReference>
<keyword evidence="1" id="KW-0472">Membrane</keyword>
<keyword evidence="1" id="KW-1133">Transmembrane helix</keyword>
<accession>A0A173SVS6</accession>
<proteinExistence type="predicted"/>
<keyword evidence="1" id="KW-0812">Transmembrane</keyword>
<evidence type="ECO:0000313" key="2">
    <source>
        <dbReference type="EMBL" id="CUM93849.1"/>
    </source>
</evidence>
<name>A0A173SVS6_9FIRM</name>
<dbReference type="Proteomes" id="UP000095727">
    <property type="component" value="Unassembled WGS sequence"/>
</dbReference>